<name>J4G474_9APHY</name>
<dbReference type="HOGENOM" id="CLU_000288_138_1_1"/>
<accession>J4G474</accession>
<keyword evidence="3" id="KW-1185">Reference proteome</keyword>
<dbReference type="Pfam" id="PF06985">
    <property type="entry name" value="HET"/>
    <property type="match status" value="1"/>
</dbReference>
<dbReference type="OrthoDB" id="2727312at2759"/>
<dbReference type="PANTHER" id="PTHR10622">
    <property type="entry name" value="HET DOMAIN-CONTAINING PROTEIN"/>
    <property type="match status" value="1"/>
</dbReference>
<dbReference type="AlphaFoldDB" id="J4G474"/>
<dbReference type="RefSeq" id="XP_012180346.1">
    <property type="nucleotide sequence ID" value="XM_012324956.1"/>
</dbReference>
<organism evidence="2 3">
    <name type="scientific">Fibroporia radiculosa</name>
    <dbReference type="NCBI Taxonomy" id="599839"/>
    <lineage>
        <taxon>Eukaryota</taxon>
        <taxon>Fungi</taxon>
        <taxon>Dikarya</taxon>
        <taxon>Basidiomycota</taxon>
        <taxon>Agaricomycotina</taxon>
        <taxon>Agaricomycetes</taxon>
        <taxon>Polyporales</taxon>
        <taxon>Fibroporiaceae</taxon>
        <taxon>Fibroporia</taxon>
    </lineage>
</organism>
<dbReference type="STRING" id="599839.J4G474"/>
<dbReference type="GeneID" id="24095974"/>
<gene>
    <name evidence="2" type="ORF">FIBRA_03111</name>
</gene>
<dbReference type="InParanoid" id="J4G474"/>
<protein>
    <recommendedName>
        <fullName evidence="1">Heterokaryon incompatibility domain-containing protein</fullName>
    </recommendedName>
</protein>
<evidence type="ECO:0000259" key="1">
    <source>
        <dbReference type="Pfam" id="PF06985"/>
    </source>
</evidence>
<sequence length="499" mass="57813">MPIRLMKLPEMKLVERGAIVDYLSEKLEKARQKPAEIFGCLKWNEPWLEVSENSREKTLQLALNEWIKKATRFAILSHTWEKEEVTYNDFTENRHFNKAGNTKLKQFCRVAYQKYGIEFAWADTVCIDKSSSAELDESIRSMFAWYRNSAVCIAYLAESMTIGDMEHDRWFTRGWTLQELLAPQQFKFYRKDWEPLTDLPDDKGREIGFLPSHLVQQRQQLRDTVARVTGMAYHEFTDFLPGAFGNYVAERMTWIAKRKTTRGEDKSYCMMGIFGVSIYIAYGEGSQSAFFRLFKAILDVTNNPLLFRWIGLATNAHPSRLIPSSAECYPPFVPTNDLISPFEGEPVTLTSAGMRIELLIVPVKTRLCEDPDQQWTHQFDCCLSEAPIRASIIRTNFVFNNSFGLPPSGGRFAFGIPFDNHSIHPLSKEPWALLLFKPAWESNPIWEKIMTKDILLFECMERFREMDVHALKGVEIAREIWGRELEEEAPTITLETPYL</sequence>
<dbReference type="PANTHER" id="PTHR10622:SF10">
    <property type="entry name" value="HET DOMAIN-CONTAINING PROTEIN"/>
    <property type="match status" value="1"/>
</dbReference>
<dbReference type="InterPro" id="IPR010730">
    <property type="entry name" value="HET"/>
</dbReference>
<evidence type="ECO:0000313" key="2">
    <source>
        <dbReference type="EMBL" id="CCM01063.1"/>
    </source>
</evidence>
<evidence type="ECO:0000313" key="3">
    <source>
        <dbReference type="Proteomes" id="UP000006352"/>
    </source>
</evidence>
<dbReference type="Proteomes" id="UP000006352">
    <property type="component" value="Unassembled WGS sequence"/>
</dbReference>
<reference evidence="2 3" key="1">
    <citation type="journal article" date="2012" name="Appl. Environ. Microbiol.">
        <title>Short-read sequencing for genomic analysis of the brown rot fungus Fibroporia radiculosa.</title>
        <authorList>
            <person name="Tang J.D."/>
            <person name="Perkins A.D."/>
            <person name="Sonstegard T.S."/>
            <person name="Schroeder S.G."/>
            <person name="Burgess S.C."/>
            <person name="Diehl S.V."/>
        </authorList>
    </citation>
    <scope>NUCLEOTIDE SEQUENCE [LARGE SCALE GENOMIC DNA]</scope>
    <source>
        <strain evidence="2 3">TFFH 294</strain>
    </source>
</reference>
<dbReference type="EMBL" id="HE797015">
    <property type="protein sequence ID" value="CCM01063.1"/>
    <property type="molecule type" value="Genomic_DNA"/>
</dbReference>
<proteinExistence type="predicted"/>
<feature type="domain" description="Heterokaryon incompatibility" evidence="1">
    <location>
        <begin position="73"/>
        <end position="159"/>
    </location>
</feature>